<keyword evidence="2" id="KW-1185">Reference proteome</keyword>
<accession>A0A7Z0JC44</accession>
<gene>
    <name evidence="1" type="ORF">HNR10_003975</name>
</gene>
<proteinExistence type="predicted"/>
<evidence type="ECO:0000313" key="1">
    <source>
        <dbReference type="EMBL" id="NYJ36094.1"/>
    </source>
</evidence>
<name>A0A7Z0JC44_9ACTN</name>
<dbReference type="Proteomes" id="UP000572051">
    <property type="component" value="Unassembled WGS sequence"/>
</dbReference>
<reference evidence="1 2" key="1">
    <citation type="submission" date="2020-07" db="EMBL/GenBank/DDBJ databases">
        <title>Sequencing the genomes of 1000 actinobacteria strains.</title>
        <authorList>
            <person name="Klenk H.-P."/>
        </authorList>
    </citation>
    <scope>NUCLEOTIDE SEQUENCE [LARGE SCALE GENOMIC DNA]</scope>
    <source>
        <strain evidence="1 2">DSM 44442</strain>
    </source>
</reference>
<dbReference type="EMBL" id="JACCFS010000001">
    <property type="protein sequence ID" value="NYJ36094.1"/>
    <property type="molecule type" value="Genomic_DNA"/>
</dbReference>
<dbReference type="RefSeq" id="WP_179825772.1">
    <property type="nucleotide sequence ID" value="NZ_JACCFS010000001.1"/>
</dbReference>
<evidence type="ECO:0008006" key="3">
    <source>
        <dbReference type="Google" id="ProtNLM"/>
    </source>
</evidence>
<dbReference type="AlphaFoldDB" id="A0A7Z0JC44"/>
<comment type="caution">
    <text evidence="1">The sequence shown here is derived from an EMBL/GenBank/DDBJ whole genome shotgun (WGS) entry which is preliminary data.</text>
</comment>
<protein>
    <recommendedName>
        <fullName evidence="3">CopG family transcriptional regulator</fullName>
    </recommendedName>
</protein>
<sequence length="94" mass="10132">MTEHEIPVGSGPSVRVSLSLPEGTAEAVRAITGKREFSAYIAEAVEHRLRSDLLAQDLTEYQEEHGAFTEQERAWARAELSGEQGGTGHPGEAA</sequence>
<evidence type="ECO:0000313" key="2">
    <source>
        <dbReference type="Proteomes" id="UP000572051"/>
    </source>
</evidence>
<organism evidence="1 2">
    <name type="scientific">Nocardiopsis aegyptia</name>
    <dbReference type="NCBI Taxonomy" id="220378"/>
    <lineage>
        <taxon>Bacteria</taxon>
        <taxon>Bacillati</taxon>
        <taxon>Actinomycetota</taxon>
        <taxon>Actinomycetes</taxon>
        <taxon>Streptosporangiales</taxon>
        <taxon>Nocardiopsidaceae</taxon>
        <taxon>Nocardiopsis</taxon>
    </lineage>
</organism>